<keyword evidence="3" id="KW-1185">Reference proteome</keyword>
<proteinExistence type="predicted"/>
<dbReference type="AlphaFoldDB" id="A0A7W8A7K6"/>
<evidence type="ECO:0000313" key="2">
    <source>
        <dbReference type="EMBL" id="MBB5081028.1"/>
    </source>
</evidence>
<dbReference type="EMBL" id="JACHIN010000009">
    <property type="protein sequence ID" value="MBB5081028.1"/>
    <property type="molecule type" value="Genomic_DNA"/>
</dbReference>
<sequence>MFKFKSTLAAATLATALVGGTLALGAVTTTSAASAAVSVTTAKSKSKFHRCWLNGRKCSYKLETHKPTARFFAGHWRANKKFCPGKKFKKGGYGMCAKGHTKRYPKNMWLQ</sequence>
<feature type="chain" id="PRO_5030643594" evidence="1">
    <location>
        <begin position="36"/>
        <end position="111"/>
    </location>
</feature>
<name>A0A7W8A7K6_9ACTN</name>
<gene>
    <name evidence="2" type="ORF">HNR40_006517</name>
</gene>
<accession>A0A7W8A7K6</accession>
<evidence type="ECO:0000313" key="3">
    <source>
        <dbReference type="Proteomes" id="UP000568380"/>
    </source>
</evidence>
<dbReference type="RefSeq" id="WP_184967982.1">
    <property type="nucleotide sequence ID" value="NZ_JACHIN010000009.1"/>
</dbReference>
<keyword evidence="1" id="KW-0732">Signal</keyword>
<organism evidence="2 3">
    <name type="scientific">Nonomuraea endophytica</name>
    <dbReference type="NCBI Taxonomy" id="714136"/>
    <lineage>
        <taxon>Bacteria</taxon>
        <taxon>Bacillati</taxon>
        <taxon>Actinomycetota</taxon>
        <taxon>Actinomycetes</taxon>
        <taxon>Streptosporangiales</taxon>
        <taxon>Streptosporangiaceae</taxon>
        <taxon>Nonomuraea</taxon>
    </lineage>
</organism>
<evidence type="ECO:0000256" key="1">
    <source>
        <dbReference type="SAM" id="SignalP"/>
    </source>
</evidence>
<reference evidence="2 3" key="1">
    <citation type="submission" date="2020-08" db="EMBL/GenBank/DDBJ databases">
        <title>Genomic Encyclopedia of Type Strains, Phase IV (KMG-IV): sequencing the most valuable type-strain genomes for metagenomic binning, comparative biology and taxonomic classification.</title>
        <authorList>
            <person name="Goeker M."/>
        </authorList>
    </citation>
    <scope>NUCLEOTIDE SEQUENCE [LARGE SCALE GENOMIC DNA]</scope>
    <source>
        <strain evidence="2 3">DSM 45385</strain>
    </source>
</reference>
<protein>
    <submittedName>
        <fullName evidence="2">Uncharacterized protein</fullName>
    </submittedName>
</protein>
<feature type="signal peptide" evidence="1">
    <location>
        <begin position="1"/>
        <end position="35"/>
    </location>
</feature>
<comment type="caution">
    <text evidence="2">The sequence shown here is derived from an EMBL/GenBank/DDBJ whole genome shotgun (WGS) entry which is preliminary data.</text>
</comment>
<dbReference type="Proteomes" id="UP000568380">
    <property type="component" value="Unassembled WGS sequence"/>
</dbReference>